<dbReference type="InterPro" id="IPR006464">
    <property type="entry name" value="AcTrfase_RimI/Ard1"/>
</dbReference>
<reference evidence="7 8" key="1">
    <citation type="submission" date="2014-09" db="EMBL/GenBank/DDBJ databases">
        <title>Butyrate-producing bacteria isolated from human gut.</title>
        <authorList>
            <person name="Zhang Q."/>
            <person name="Zhao L."/>
        </authorList>
    </citation>
    <scope>NUCLEOTIDE SEQUENCE [LARGE SCALE GENOMIC DNA]</scope>
    <source>
        <strain evidence="7 8">21</strain>
    </source>
</reference>
<comment type="catalytic activity">
    <reaction evidence="5">
        <text>N-terminal L-alanyl-[ribosomal protein bS18] + acetyl-CoA = N-terminal N(alpha)-acetyl-L-alanyl-[ribosomal protein bS18] + CoA + H(+)</text>
        <dbReference type="Rhea" id="RHEA:43756"/>
        <dbReference type="Rhea" id="RHEA-COMP:10676"/>
        <dbReference type="Rhea" id="RHEA-COMP:10677"/>
        <dbReference type="ChEBI" id="CHEBI:15378"/>
        <dbReference type="ChEBI" id="CHEBI:57287"/>
        <dbReference type="ChEBI" id="CHEBI:57288"/>
        <dbReference type="ChEBI" id="CHEBI:64718"/>
        <dbReference type="ChEBI" id="CHEBI:83683"/>
        <dbReference type="EC" id="2.3.1.266"/>
    </reaction>
</comment>
<proteinExistence type="inferred from homology"/>
<accession>A0A2V1JTB7</accession>
<comment type="similarity">
    <text evidence="1 5">Belongs to the acetyltransferase family. RimI subfamily.</text>
</comment>
<dbReference type="PROSITE" id="PS51186">
    <property type="entry name" value="GNAT"/>
    <property type="match status" value="1"/>
</dbReference>
<dbReference type="SUPFAM" id="SSF55729">
    <property type="entry name" value="Acyl-CoA N-acyltransferases (Nat)"/>
    <property type="match status" value="1"/>
</dbReference>
<comment type="caution">
    <text evidence="7">The sequence shown here is derived from an EMBL/GenBank/DDBJ whole genome shotgun (WGS) entry which is preliminary data.</text>
</comment>
<keyword evidence="8" id="KW-1185">Reference proteome</keyword>
<sequence>MQPEDVPAVAALEAACFSEPWSEQAFLDALKQPEALMMAAIGMGNNPMGYCGIYLSADEGEITNVAVRPDHRKKGIADAILTDVLSESQKRGARTIYLEVRESNLPAQKLYEKHGFVSCGIRKNFYRKPTEHAIVMSCDLTRRISE</sequence>
<evidence type="ECO:0000256" key="3">
    <source>
        <dbReference type="ARBA" id="ARBA00022679"/>
    </source>
</evidence>
<feature type="domain" description="N-acetyltransferase" evidence="6">
    <location>
        <begin position="1"/>
        <end position="141"/>
    </location>
</feature>
<keyword evidence="3" id="KW-0808">Transferase</keyword>
<dbReference type="PANTHER" id="PTHR43420">
    <property type="entry name" value="ACETYLTRANSFERASE"/>
    <property type="match status" value="1"/>
</dbReference>
<dbReference type="Proteomes" id="UP000245288">
    <property type="component" value="Unassembled WGS sequence"/>
</dbReference>
<comment type="subcellular location">
    <subcellularLocation>
        <location evidence="5">Cytoplasm</location>
    </subcellularLocation>
</comment>
<evidence type="ECO:0000256" key="2">
    <source>
        <dbReference type="ARBA" id="ARBA00022490"/>
    </source>
</evidence>
<keyword evidence="2 5" id="KW-0963">Cytoplasm</keyword>
<dbReference type="GO" id="GO:0005737">
    <property type="term" value="C:cytoplasm"/>
    <property type="evidence" value="ECO:0007669"/>
    <property type="project" value="UniProtKB-SubCell"/>
</dbReference>
<dbReference type="InterPro" id="IPR050680">
    <property type="entry name" value="YpeA/RimI_acetyltransf"/>
</dbReference>
<name>A0A2V1JTB7_EUBRA</name>
<evidence type="ECO:0000259" key="6">
    <source>
        <dbReference type="PROSITE" id="PS51186"/>
    </source>
</evidence>
<protein>
    <recommendedName>
        <fullName evidence="5">[Ribosomal protein bS18]-alanine N-acetyltransferase</fullName>
        <ecNumber evidence="5">2.3.1.266</ecNumber>
    </recommendedName>
</protein>
<dbReference type="GO" id="GO:0008999">
    <property type="term" value="F:protein-N-terminal-alanine acetyltransferase activity"/>
    <property type="evidence" value="ECO:0007669"/>
    <property type="project" value="UniProtKB-EC"/>
</dbReference>
<dbReference type="Gene3D" id="3.40.630.30">
    <property type="match status" value="1"/>
</dbReference>
<dbReference type="PANTHER" id="PTHR43420:SF44">
    <property type="entry name" value="ACETYLTRANSFERASE YPEA"/>
    <property type="match status" value="1"/>
</dbReference>
<evidence type="ECO:0000256" key="1">
    <source>
        <dbReference type="ARBA" id="ARBA00005395"/>
    </source>
</evidence>
<evidence type="ECO:0000313" key="7">
    <source>
        <dbReference type="EMBL" id="PWE87466.1"/>
    </source>
</evidence>
<keyword evidence="4" id="KW-0012">Acyltransferase</keyword>
<organism evidence="7 8">
    <name type="scientific">Eubacterium ramulus</name>
    <dbReference type="NCBI Taxonomy" id="39490"/>
    <lineage>
        <taxon>Bacteria</taxon>
        <taxon>Bacillati</taxon>
        <taxon>Bacillota</taxon>
        <taxon>Clostridia</taxon>
        <taxon>Eubacteriales</taxon>
        <taxon>Eubacteriaceae</taxon>
        <taxon>Eubacterium</taxon>
    </lineage>
</organism>
<dbReference type="EC" id="2.3.1.266" evidence="5"/>
<dbReference type="InterPro" id="IPR000182">
    <property type="entry name" value="GNAT_dom"/>
</dbReference>
<dbReference type="CDD" id="cd04301">
    <property type="entry name" value="NAT_SF"/>
    <property type="match status" value="1"/>
</dbReference>
<dbReference type="NCBIfam" id="TIGR01575">
    <property type="entry name" value="rimI"/>
    <property type="match status" value="1"/>
</dbReference>
<gene>
    <name evidence="7" type="ORF">LG34_03930</name>
</gene>
<evidence type="ECO:0000256" key="5">
    <source>
        <dbReference type="RuleBase" id="RU363094"/>
    </source>
</evidence>
<comment type="function">
    <text evidence="5">Acetylates the N-terminal alanine of ribosomal protein bS18.</text>
</comment>
<dbReference type="OrthoDB" id="9797806at2"/>
<dbReference type="InterPro" id="IPR016181">
    <property type="entry name" value="Acyl_CoA_acyltransferase"/>
</dbReference>
<dbReference type="EMBL" id="JRFU01000040">
    <property type="protein sequence ID" value="PWE87466.1"/>
    <property type="molecule type" value="Genomic_DNA"/>
</dbReference>
<evidence type="ECO:0000313" key="8">
    <source>
        <dbReference type="Proteomes" id="UP000245288"/>
    </source>
</evidence>
<evidence type="ECO:0000256" key="4">
    <source>
        <dbReference type="ARBA" id="ARBA00023315"/>
    </source>
</evidence>
<dbReference type="AlphaFoldDB" id="A0A2V1JTB7"/>
<dbReference type="Pfam" id="PF00583">
    <property type="entry name" value="Acetyltransf_1"/>
    <property type="match status" value="1"/>
</dbReference>